<reference evidence="2" key="1">
    <citation type="journal article" date="2019" name="Int. J. Syst. Evol. Microbiol.">
        <title>The Global Catalogue of Microorganisms (GCM) 10K type strain sequencing project: providing services to taxonomists for standard genome sequencing and annotation.</title>
        <authorList>
            <consortium name="The Broad Institute Genomics Platform"/>
            <consortium name="The Broad Institute Genome Sequencing Center for Infectious Disease"/>
            <person name="Wu L."/>
            <person name="Ma J."/>
        </authorList>
    </citation>
    <scope>NUCLEOTIDE SEQUENCE [LARGE SCALE GENOMIC DNA]</scope>
    <source>
        <strain evidence="2">CCUG 53270</strain>
    </source>
</reference>
<name>A0ABW3UTW6_9BACL</name>
<dbReference type="SUPFAM" id="SSF49764">
    <property type="entry name" value="HSP20-like chaperones"/>
    <property type="match status" value="1"/>
</dbReference>
<evidence type="ECO:0000313" key="2">
    <source>
        <dbReference type="Proteomes" id="UP001597180"/>
    </source>
</evidence>
<gene>
    <name evidence="1" type="ORF">ACFQ4B_26965</name>
</gene>
<dbReference type="EMBL" id="JBHTLU010000036">
    <property type="protein sequence ID" value="MFD1223769.1"/>
    <property type="molecule type" value="Genomic_DNA"/>
</dbReference>
<sequence>MDPRNNPFSQFDWNEFEKYFQGILPQNSDISKKTNWIEDYVRQVLKDNVPDMQSASNAKRYDTEIVETIEHLLFKIKIPDRAEAQKLKVFTANHQIKLESKDNREIQWFRLPHPVDPASCKAVYKEGALQLLLRKLGKEEPFYQATIEFP</sequence>
<dbReference type="InterPro" id="IPR008978">
    <property type="entry name" value="HSP20-like_chaperone"/>
</dbReference>
<evidence type="ECO:0000313" key="1">
    <source>
        <dbReference type="EMBL" id="MFD1223769.1"/>
    </source>
</evidence>
<dbReference type="CDD" id="cd00298">
    <property type="entry name" value="ACD_sHsps_p23-like"/>
    <property type="match status" value="1"/>
</dbReference>
<dbReference type="Proteomes" id="UP001597180">
    <property type="component" value="Unassembled WGS sequence"/>
</dbReference>
<organism evidence="1 2">
    <name type="scientific">Paenibacillus vulneris</name>
    <dbReference type="NCBI Taxonomy" id="1133364"/>
    <lineage>
        <taxon>Bacteria</taxon>
        <taxon>Bacillati</taxon>
        <taxon>Bacillota</taxon>
        <taxon>Bacilli</taxon>
        <taxon>Bacillales</taxon>
        <taxon>Paenibacillaceae</taxon>
        <taxon>Paenibacillus</taxon>
    </lineage>
</organism>
<protein>
    <submittedName>
        <fullName evidence="1">Hsp20/alpha crystallin family protein</fullName>
    </submittedName>
</protein>
<accession>A0ABW3UTW6</accession>
<proteinExistence type="predicted"/>
<comment type="caution">
    <text evidence="1">The sequence shown here is derived from an EMBL/GenBank/DDBJ whole genome shotgun (WGS) entry which is preliminary data.</text>
</comment>
<dbReference type="RefSeq" id="WP_345587816.1">
    <property type="nucleotide sequence ID" value="NZ_BAABJG010000014.1"/>
</dbReference>
<keyword evidence="2" id="KW-1185">Reference proteome</keyword>